<comment type="caution">
    <text evidence="1">The sequence shown here is derived from an EMBL/GenBank/DDBJ whole genome shotgun (WGS) entry which is preliminary data.</text>
</comment>
<organism evidence="1 2">
    <name type="scientific">Streptomyces tateyamensis</name>
    <dbReference type="NCBI Taxonomy" id="565073"/>
    <lineage>
        <taxon>Bacteria</taxon>
        <taxon>Bacillati</taxon>
        <taxon>Actinomycetota</taxon>
        <taxon>Actinomycetes</taxon>
        <taxon>Kitasatosporales</taxon>
        <taxon>Streptomycetaceae</taxon>
        <taxon>Streptomyces</taxon>
    </lineage>
</organism>
<proteinExistence type="predicted"/>
<dbReference type="RefSeq" id="WP_110670576.1">
    <property type="nucleotide sequence ID" value="NZ_PYBW01000053.1"/>
</dbReference>
<keyword evidence="2" id="KW-1185">Reference proteome</keyword>
<evidence type="ECO:0000313" key="1">
    <source>
        <dbReference type="EMBL" id="PYC78068.1"/>
    </source>
</evidence>
<dbReference type="AlphaFoldDB" id="A0A2V4NPR5"/>
<gene>
    <name evidence="1" type="ORF">C7C46_17195</name>
</gene>
<dbReference type="EMBL" id="PYBW01000053">
    <property type="protein sequence ID" value="PYC78068.1"/>
    <property type="molecule type" value="Genomic_DNA"/>
</dbReference>
<evidence type="ECO:0000313" key="2">
    <source>
        <dbReference type="Proteomes" id="UP000248039"/>
    </source>
</evidence>
<name>A0A2V4NPR5_9ACTN</name>
<dbReference type="Proteomes" id="UP000248039">
    <property type="component" value="Unassembled WGS sequence"/>
</dbReference>
<dbReference type="OrthoDB" id="3296167at2"/>
<reference evidence="1 2" key="1">
    <citation type="submission" date="2018-03" db="EMBL/GenBank/DDBJ databases">
        <title>Bioinformatic expansion and discovery of thiopeptide antibiotics.</title>
        <authorList>
            <person name="Schwalen C.J."/>
            <person name="Hudson G.A."/>
            <person name="Mitchell D.A."/>
        </authorList>
    </citation>
    <scope>NUCLEOTIDE SEQUENCE [LARGE SCALE GENOMIC DNA]</scope>
    <source>
        <strain evidence="1 2">ATCC 21389</strain>
    </source>
</reference>
<sequence length="88" mass="9542">MTEALMWEARAAAGRGAELLDWAREHALPALAGAERAELFSAAGERVLVIGWWSGEPVPVPDPPADLLARPVHRWAFHSESVVSCRTA</sequence>
<accession>A0A2V4NPR5</accession>
<protein>
    <submittedName>
        <fullName evidence="1">Uncharacterized protein</fullName>
    </submittedName>
</protein>